<dbReference type="InterPro" id="IPR036866">
    <property type="entry name" value="RibonucZ/Hydroxyglut_hydro"/>
</dbReference>
<dbReference type="InterPro" id="IPR025638">
    <property type="entry name" value="DUF4336"/>
</dbReference>
<proteinExistence type="predicted"/>
<dbReference type="Proteomes" id="UP001491613">
    <property type="component" value="Unassembled WGS sequence"/>
</dbReference>
<sequence>MTCLSPIGDRIWMADGPIVDFFSFPYPTRMVIVRLEEDALWVWSPVALTDDLRAEVESLGRVTHLVSPNKIHYLFLSEWQAAFPEARLWGPVSTIKKCTVLCFEAPLEDTPPHDWGPDIDQAWFRGSFIFDEVVFFHRPSRTAIFADLIEAFSEDFLHKHWSWWQRPLAYLDGITEKSPHAPGELRLSFTDRAPTRAARDKVLSWAPEQVIVAHGEWCHKGGLAFVERALDWVGETPARDAG</sequence>
<dbReference type="EMBL" id="JAZDDP010000001">
    <property type="protein sequence ID" value="MEL3918279.1"/>
    <property type="molecule type" value="Genomic_DNA"/>
</dbReference>
<dbReference type="PANTHER" id="PTHR33835">
    <property type="entry name" value="YALI0C07656P"/>
    <property type="match status" value="1"/>
</dbReference>
<dbReference type="PANTHER" id="PTHR33835:SF1">
    <property type="entry name" value="METALLO-BETA-LACTAMASE DOMAIN-CONTAINING PROTEIN"/>
    <property type="match status" value="1"/>
</dbReference>
<accession>A0ABU9J9B6</accession>
<evidence type="ECO:0000313" key="2">
    <source>
        <dbReference type="Proteomes" id="UP001491613"/>
    </source>
</evidence>
<dbReference type="SUPFAM" id="SSF56281">
    <property type="entry name" value="Metallo-hydrolase/oxidoreductase"/>
    <property type="match status" value="1"/>
</dbReference>
<organism evidence="1 2">
    <name type="scientific">Aeromonas enteropelogenes</name>
    <name type="common">Aeromonas trota</name>
    <dbReference type="NCBI Taxonomy" id="29489"/>
    <lineage>
        <taxon>Bacteria</taxon>
        <taxon>Pseudomonadati</taxon>
        <taxon>Pseudomonadota</taxon>
        <taxon>Gammaproteobacteria</taxon>
        <taxon>Aeromonadales</taxon>
        <taxon>Aeromonadaceae</taxon>
        <taxon>Aeromonas</taxon>
    </lineage>
</organism>
<evidence type="ECO:0000313" key="1">
    <source>
        <dbReference type="EMBL" id="MEL3918279.1"/>
    </source>
</evidence>
<dbReference type="RefSeq" id="WP_342016643.1">
    <property type="nucleotide sequence ID" value="NZ_JAAKIZ010000006.1"/>
</dbReference>
<protein>
    <submittedName>
        <fullName evidence="1">DUF4336 domain-containing protein</fullName>
    </submittedName>
</protein>
<keyword evidence="2" id="KW-1185">Reference proteome</keyword>
<dbReference type="Pfam" id="PF14234">
    <property type="entry name" value="DUF4336"/>
    <property type="match status" value="1"/>
</dbReference>
<reference evidence="1 2" key="1">
    <citation type="submission" date="2024-01" db="EMBL/GenBank/DDBJ databases">
        <title>Horizontal gene transfer in Aeromonas trota.</title>
        <authorList>
            <person name="Otero Olarra J.E."/>
            <person name="Perez Valdespino A."/>
        </authorList>
    </citation>
    <scope>NUCLEOTIDE SEQUENCE [LARGE SCALE GENOMIC DNA]</scope>
    <source>
        <strain evidence="1 2">9.1</strain>
    </source>
</reference>
<name>A0ABU9J9B6_AEREN</name>
<comment type="caution">
    <text evidence="1">The sequence shown here is derived from an EMBL/GenBank/DDBJ whole genome shotgun (WGS) entry which is preliminary data.</text>
</comment>
<gene>
    <name evidence="1" type="ORF">V1482_02495</name>
</gene>